<evidence type="ECO:0000313" key="2">
    <source>
        <dbReference type="Proteomes" id="UP000076842"/>
    </source>
</evidence>
<sequence>MGSLLPVLSLPPLPRFISAAPFDSAPSTSVTDAIFPAEVELIAEAKLVAAVDDKRQQMYGADANLTTEAENEAEAQRKHIVPTEPQIKAEVKFTTESELNVHMEAN</sequence>
<organism evidence="1 2">
    <name type="scientific">Calocera cornea HHB12733</name>
    <dbReference type="NCBI Taxonomy" id="1353952"/>
    <lineage>
        <taxon>Eukaryota</taxon>
        <taxon>Fungi</taxon>
        <taxon>Dikarya</taxon>
        <taxon>Basidiomycota</taxon>
        <taxon>Agaricomycotina</taxon>
        <taxon>Dacrymycetes</taxon>
        <taxon>Dacrymycetales</taxon>
        <taxon>Dacrymycetaceae</taxon>
        <taxon>Calocera</taxon>
    </lineage>
</organism>
<dbReference type="Proteomes" id="UP000076842">
    <property type="component" value="Unassembled WGS sequence"/>
</dbReference>
<dbReference type="InParanoid" id="A0A165JA88"/>
<protein>
    <submittedName>
        <fullName evidence="1">Uncharacterized protein</fullName>
    </submittedName>
</protein>
<dbReference type="EMBL" id="KV423922">
    <property type="protein sequence ID" value="KZT61581.1"/>
    <property type="molecule type" value="Genomic_DNA"/>
</dbReference>
<evidence type="ECO:0000313" key="1">
    <source>
        <dbReference type="EMBL" id="KZT61581.1"/>
    </source>
</evidence>
<keyword evidence="2" id="KW-1185">Reference proteome</keyword>
<gene>
    <name evidence="1" type="ORF">CALCODRAFT_506145</name>
</gene>
<proteinExistence type="predicted"/>
<reference evidence="1 2" key="1">
    <citation type="journal article" date="2016" name="Mol. Biol. Evol.">
        <title>Comparative Genomics of Early-Diverging Mushroom-Forming Fungi Provides Insights into the Origins of Lignocellulose Decay Capabilities.</title>
        <authorList>
            <person name="Nagy L.G."/>
            <person name="Riley R."/>
            <person name="Tritt A."/>
            <person name="Adam C."/>
            <person name="Daum C."/>
            <person name="Floudas D."/>
            <person name="Sun H."/>
            <person name="Yadav J.S."/>
            <person name="Pangilinan J."/>
            <person name="Larsson K.H."/>
            <person name="Matsuura K."/>
            <person name="Barry K."/>
            <person name="Labutti K."/>
            <person name="Kuo R."/>
            <person name="Ohm R.A."/>
            <person name="Bhattacharya S.S."/>
            <person name="Shirouzu T."/>
            <person name="Yoshinaga Y."/>
            <person name="Martin F.M."/>
            <person name="Grigoriev I.V."/>
            <person name="Hibbett D.S."/>
        </authorList>
    </citation>
    <scope>NUCLEOTIDE SEQUENCE [LARGE SCALE GENOMIC DNA]</scope>
    <source>
        <strain evidence="1 2">HHB12733</strain>
    </source>
</reference>
<accession>A0A165JA88</accession>
<name>A0A165JA88_9BASI</name>
<dbReference type="AlphaFoldDB" id="A0A165JA88"/>